<feature type="transmembrane region" description="Helical" evidence="5">
    <location>
        <begin position="6"/>
        <end position="23"/>
    </location>
</feature>
<keyword evidence="5" id="KW-0812">Transmembrane</keyword>
<dbReference type="Proteomes" id="UP001269267">
    <property type="component" value="Unassembled WGS sequence"/>
</dbReference>
<feature type="domain" description="Cytochrome c-type biogenesis protein H Ig-like" evidence="6">
    <location>
        <begin position="296"/>
        <end position="406"/>
    </location>
</feature>
<dbReference type="InterPro" id="IPR051263">
    <property type="entry name" value="C-type_cytochrome_biogenesis"/>
</dbReference>
<keyword evidence="9" id="KW-1185">Reference proteome</keyword>
<evidence type="ECO:0000256" key="2">
    <source>
        <dbReference type="ARBA" id="ARBA00022737"/>
    </source>
</evidence>
<feature type="domain" description="Cytochrome c-type biogenesis protein H TPR" evidence="7">
    <location>
        <begin position="154"/>
        <end position="262"/>
    </location>
</feature>
<dbReference type="SUPFAM" id="SSF48452">
    <property type="entry name" value="TPR-like"/>
    <property type="match status" value="1"/>
</dbReference>
<proteinExistence type="predicted"/>
<evidence type="ECO:0000256" key="1">
    <source>
        <dbReference type="ARBA" id="ARBA00004196"/>
    </source>
</evidence>
<dbReference type="Pfam" id="PF23892">
    <property type="entry name" value="Ig_CycH"/>
    <property type="match status" value="1"/>
</dbReference>
<evidence type="ECO:0000259" key="7">
    <source>
        <dbReference type="Pfam" id="PF23914"/>
    </source>
</evidence>
<dbReference type="InterPro" id="IPR011990">
    <property type="entry name" value="TPR-like_helical_dom_sf"/>
</dbReference>
<dbReference type="PANTHER" id="PTHR47870:SF4">
    <property type="entry name" value="CYTOCHROME C-TYPE BIOGENESIS PROTEIN CYCH"/>
    <property type="match status" value="1"/>
</dbReference>
<evidence type="ECO:0000313" key="8">
    <source>
        <dbReference type="EMBL" id="MDR5876320.1"/>
    </source>
</evidence>
<dbReference type="InterPro" id="IPR056413">
    <property type="entry name" value="TPR_CcmH_CycH"/>
</dbReference>
<dbReference type="InterPro" id="IPR017560">
    <property type="entry name" value="Cyt_c_biogenesis_CcmI"/>
</dbReference>
<keyword evidence="5" id="KW-1133">Transmembrane helix</keyword>
<dbReference type="EMBL" id="JARWAI010000013">
    <property type="protein sequence ID" value="MDR5876320.1"/>
    <property type="molecule type" value="Genomic_DNA"/>
</dbReference>
<comment type="caution">
    <text evidence="8">The sequence shown here is derived from an EMBL/GenBank/DDBJ whole genome shotgun (WGS) entry which is preliminary data.</text>
</comment>
<keyword evidence="3" id="KW-0201">Cytochrome c-type biogenesis</keyword>
<evidence type="ECO:0000313" key="9">
    <source>
        <dbReference type="Proteomes" id="UP001269267"/>
    </source>
</evidence>
<comment type="subcellular location">
    <subcellularLocation>
        <location evidence="1">Cell envelope</location>
    </subcellularLocation>
</comment>
<dbReference type="NCBIfam" id="TIGR03142">
    <property type="entry name" value="cytochro_ccmI"/>
    <property type="match status" value="1"/>
</dbReference>
<protein>
    <submittedName>
        <fullName evidence="8">C-type cytochrome biogenesis protein CcmI</fullName>
    </submittedName>
</protein>
<dbReference type="InterPro" id="IPR056412">
    <property type="entry name" value="Ig_CycH"/>
</dbReference>
<evidence type="ECO:0000256" key="4">
    <source>
        <dbReference type="ARBA" id="ARBA00022803"/>
    </source>
</evidence>
<sequence length="410" mass="45258">MTLLWIALAGVLLPALWLLVLPMRKARRWHDAQSTFEQHDTAVEQNVAIFQRRLAALDAAHQAGKVDQRQYDEEKLALERSLLDDTATLKRRPLKSPASGRWAVPLVMLALVVGSVVWYQQQGAEDDLVLWAIGQDVREDPEGSQARYLERLEAQISEQPENPHLWSTLFSLYRETGQMDNAVTALERLIALEGRLPSLLAQLAQLRFFMAKRTLTDEVQALIDEVREADPRQPTALSILGIHAFDQGDYATAIDRWRRAVANVEDPAIAASLRQGIRVAQGRMGDETPASAGPGVRVSVSLDPALADQVDGDDKLFVLARDVEGERPPLAVVQGLVSELPMTVVLDDRAAMTADAQISQAREVRLMVRVSPSGQATPQAGDLWGDVDRVEVGPLDGQAATRVIIDRVFE</sequence>
<organism evidence="8 9">
    <name type="scientific">Vreelandella gomseomensis</name>
    <dbReference type="NCBI Taxonomy" id="370766"/>
    <lineage>
        <taxon>Bacteria</taxon>
        <taxon>Pseudomonadati</taxon>
        <taxon>Pseudomonadota</taxon>
        <taxon>Gammaproteobacteria</taxon>
        <taxon>Oceanospirillales</taxon>
        <taxon>Halomonadaceae</taxon>
        <taxon>Vreelandella</taxon>
    </lineage>
</organism>
<accession>A0ABU1GFS8</accession>
<keyword evidence="5" id="KW-0472">Membrane</keyword>
<dbReference type="Pfam" id="PF23914">
    <property type="entry name" value="TPR_CcmH_CycH"/>
    <property type="match status" value="1"/>
</dbReference>
<name>A0ABU1GFS8_9GAMM</name>
<evidence type="ECO:0000259" key="6">
    <source>
        <dbReference type="Pfam" id="PF23892"/>
    </source>
</evidence>
<gene>
    <name evidence="8" type="primary">ccmI</name>
    <name evidence="8" type="ORF">QC815_15480</name>
</gene>
<feature type="transmembrane region" description="Helical" evidence="5">
    <location>
        <begin position="100"/>
        <end position="119"/>
    </location>
</feature>
<dbReference type="Gene3D" id="1.25.40.10">
    <property type="entry name" value="Tetratricopeptide repeat domain"/>
    <property type="match status" value="1"/>
</dbReference>
<keyword evidence="2" id="KW-0677">Repeat</keyword>
<dbReference type="RefSeq" id="WP_230447006.1">
    <property type="nucleotide sequence ID" value="NZ_JARWAI010000013.1"/>
</dbReference>
<dbReference type="PANTHER" id="PTHR47870">
    <property type="entry name" value="CYTOCHROME C-TYPE BIOGENESIS PROTEIN CCMH"/>
    <property type="match status" value="1"/>
</dbReference>
<evidence type="ECO:0000256" key="3">
    <source>
        <dbReference type="ARBA" id="ARBA00022748"/>
    </source>
</evidence>
<reference evidence="8 9" key="1">
    <citation type="submission" date="2023-04" db="EMBL/GenBank/DDBJ databases">
        <title>A long-awaited taxogenomic arrangement of the family Halomonadaceae.</title>
        <authorList>
            <person name="De La Haba R."/>
            <person name="Chuvochina M."/>
            <person name="Wittouck S."/>
            <person name="Arahal D.R."/>
            <person name="Sanchez-Porro C."/>
            <person name="Hugenholtz P."/>
            <person name="Ventosa A."/>
        </authorList>
    </citation>
    <scope>NUCLEOTIDE SEQUENCE [LARGE SCALE GENOMIC DNA]</scope>
    <source>
        <strain evidence="8 9">DSM 18042</strain>
    </source>
</reference>
<keyword evidence="4" id="KW-0802">TPR repeat</keyword>
<evidence type="ECO:0000256" key="5">
    <source>
        <dbReference type="SAM" id="Phobius"/>
    </source>
</evidence>